<dbReference type="Gene3D" id="3.80.10.10">
    <property type="entry name" value="Ribonuclease Inhibitor"/>
    <property type="match status" value="1"/>
</dbReference>
<accession>A0ABP0DWR1</accession>
<feature type="compositionally biased region" description="Low complexity" evidence="1">
    <location>
        <begin position="623"/>
        <end position="633"/>
    </location>
</feature>
<proteinExistence type="predicted"/>
<evidence type="ECO:0000313" key="2">
    <source>
        <dbReference type="EMBL" id="CAK7272730.1"/>
    </source>
</evidence>
<name>A0ABP0DWR1_9PEZI</name>
<dbReference type="Proteomes" id="UP001642502">
    <property type="component" value="Unassembled WGS sequence"/>
</dbReference>
<protein>
    <recommendedName>
        <fullName evidence="4">Leucine rich repeat domain containing protein</fullName>
    </recommendedName>
</protein>
<feature type="region of interest" description="Disordered" evidence="1">
    <location>
        <begin position="803"/>
        <end position="827"/>
    </location>
</feature>
<evidence type="ECO:0000313" key="3">
    <source>
        <dbReference type="Proteomes" id="UP001642502"/>
    </source>
</evidence>
<gene>
    <name evidence="2" type="ORF">SEPCBS119000_005277</name>
</gene>
<dbReference type="InterPro" id="IPR032675">
    <property type="entry name" value="LRR_dom_sf"/>
</dbReference>
<dbReference type="SUPFAM" id="SSF52047">
    <property type="entry name" value="RNI-like"/>
    <property type="match status" value="1"/>
</dbReference>
<feature type="region of interest" description="Disordered" evidence="1">
    <location>
        <begin position="610"/>
        <end position="633"/>
    </location>
</feature>
<keyword evidence="3" id="KW-1185">Reference proteome</keyword>
<evidence type="ECO:0008006" key="4">
    <source>
        <dbReference type="Google" id="ProtNLM"/>
    </source>
</evidence>
<feature type="region of interest" description="Disordered" evidence="1">
    <location>
        <begin position="749"/>
        <end position="784"/>
    </location>
</feature>
<sequence length="847" mass="92888">MANSLPSYAEAVSGGHWLDLVAPYVAIQDYSKLCRVSRRFYDQFAPRLWSDPLQSIRRLGLHPNDDLAWFTHLVTVRAKHVRNSTRKLVLALDLGISDTDTPSSIISTNLQEFAAALRLIGVAFPAVRCILLQGNTGYDLSDLGRLPKPEEYPDDGSVSMPLVLDIGCCGMPVPRSFFHTSYWRHLVYLDISGVHGSLQGNIRAGTFYHSVLPALRVLKICNRELDDASLASLAKFTCRRLWSMDLSQNRLTDSCVRNALHQCFGTDELTVQGGCYEVEGKLAVVQDRAGAAIPQMWRGWFSYVVESDQSATFSHPDRYLADSPLYDESSQTVRRLAGNEPLRSDRVEDFKRILAGSPGQLPPDWLDAQNADICQLPQSLTHLHLGENPSFTVEGVESVFRFSRGHIRHFDCASPAMATGGQVPFALAGIVGRSHLFRPVLASNLQSLRIHHSLVTQIPTLHDPRKSALVALDYAETVLRARAEMAYPLAFVPDLNPRLQSLTLTCLPRVSRAPLIDKLKQFLLAAADQENALGAQRAAFPMSRRGPTMVRGLRHIRLEFEPETPLDTNLDGPFESLDAQGLLDASAEDFSFFAGKSPAALPDAENMQMRNGDSGVARPFPPADASLSGSSSASDVVGKAKARQSDRLPYYPLPGALDADSEYVCERLLLHEPDHASDGVAIRVSVWVGSGRRGTNQALNAYMANLSRESLRSHIRPATPDQVKVGVPEGACVYNAAWDAILWLVGEPDDDGESSSMTKDAVSLAEQPSMAPGQLASQLQSPHGQMHNVVDAIRQFRAETRAACRPRGLSPTSPASSASFKNKEPQCQQQKLGSRYWTGTLEVLLAP</sequence>
<feature type="compositionally biased region" description="Polar residues" evidence="1">
    <location>
        <begin position="810"/>
        <end position="827"/>
    </location>
</feature>
<evidence type="ECO:0000256" key="1">
    <source>
        <dbReference type="SAM" id="MobiDB-lite"/>
    </source>
</evidence>
<organism evidence="2 3">
    <name type="scientific">Sporothrix epigloea</name>
    <dbReference type="NCBI Taxonomy" id="1892477"/>
    <lineage>
        <taxon>Eukaryota</taxon>
        <taxon>Fungi</taxon>
        <taxon>Dikarya</taxon>
        <taxon>Ascomycota</taxon>
        <taxon>Pezizomycotina</taxon>
        <taxon>Sordariomycetes</taxon>
        <taxon>Sordariomycetidae</taxon>
        <taxon>Ophiostomatales</taxon>
        <taxon>Ophiostomataceae</taxon>
        <taxon>Sporothrix</taxon>
    </lineage>
</organism>
<dbReference type="EMBL" id="CAWUON010000096">
    <property type="protein sequence ID" value="CAK7272730.1"/>
    <property type="molecule type" value="Genomic_DNA"/>
</dbReference>
<reference evidence="2 3" key="1">
    <citation type="submission" date="2024-01" db="EMBL/GenBank/DDBJ databases">
        <authorList>
            <person name="Allen C."/>
            <person name="Tagirdzhanova G."/>
        </authorList>
    </citation>
    <scope>NUCLEOTIDE SEQUENCE [LARGE SCALE GENOMIC DNA]</scope>
    <source>
        <strain evidence="2 3">CBS 119000</strain>
    </source>
</reference>
<comment type="caution">
    <text evidence="2">The sequence shown here is derived from an EMBL/GenBank/DDBJ whole genome shotgun (WGS) entry which is preliminary data.</text>
</comment>